<name>A0ABD0VN78_DENTH</name>
<dbReference type="Proteomes" id="UP001552299">
    <property type="component" value="Unassembled WGS sequence"/>
</dbReference>
<evidence type="ECO:0008006" key="4">
    <source>
        <dbReference type="Google" id="ProtNLM"/>
    </source>
</evidence>
<proteinExistence type="predicted"/>
<gene>
    <name evidence="2" type="ORF">M5K25_004830</name>
</gene>
<dbReference type="PANTHER" id="PTHR31286:SF99">
    <property type="entry name" value="DUF4283 DOMAIN-CONTAINING PROTEIN"/>
    <property type="match status" value="1"/>
</dbReference>
<sequence length="485" mass="55083">MSRQQRSLPSSLQWLRRSGAHNLLLRLGTQLLGNLRMRPLQKPMPSSSGVRRRTVCWCCFHPSKVWPTMLTSLMFPPARKVRMLSQNSRLESLNKVRLFSPSNPAICWFWKHLAIPAQEVKQTTQKMRWRSQLAILTIIPRWRMTSMRRNQTFLSSNSSRPGKPTSPTLCSNRVTDQMRIAQMIPWVRLGTPTHLLNVPSRKQRGLATTSPLCQPSQASPLQPRGVKSSPFPWNKVQFIKLDKMLSEIFLAKDGMSMEPKVATVHDNIAKLDWALMAKLMGQRVAFFPSFLVSSSARDMVLMNGPWIIAGNIIGMDKWSPTSSPSSLHGLQSPIWIQLPQLHLMYWDTNNITRLANMLGEPLWMDSHKSTWGRSSYARICVRIDLYQKLQSGLPPISPKAAVAPATVQATPVNFPQASPPIELKHKVVEEPLVYVDKDESPLGAWNLVSRRRKGKLRAPKGKEYKLMKVSSFSLERLFLFVLIAA</sequence>
<evidence type="ECO:0000313" key="2">
    <source>
        <dbReference type="EMBL" id="KAL0924028.1"/>
    </source>
</evidence>
<dbReference type="PANTHER" id="PTHR31286">
    <property type="entry name" value="GLYCINE-RICH CELL WALL STRUCTURAL PROTEIN 1.8-LIKE"/>
    <property type="match status" value="1"/>
</dbReference>
<organism evidence="2 3">
    <name type="scientific">Dendrobium thyrsiflorum</name>
    <name type="common">Pinecone-like raceme dendrobium</name>
    <name type="synonym">Orchid</name>
    <dbReference type="NCBI Taxonomy" id="117978"/>
    <lineage>
        <taxon>Eukaryota</taxon>
        <taxon>Viridiplantae</taxon>
        <taxon>Streptophyta</taxon>
        <taxon>Embryophyta</taxon>
        <taxon>Tracheophyta</taxon>
        <taxon>Spermatophyta</taxon>
        <taxon>Magnoliopsida</taxon>
        <taxon>Liliopsida</taxon>
        <taxon>Asparagales</taxon>
        <taxon>Orchidaceae</taxon>
        <taxon>Epidendroideae</taxon>
        <taxon>Malaxideae</taxon>
        <taxon>Dendrobiinae</taxon>
        <taxon>Dendrobium</taxon>
    </lineage>
</organism>
<keyword evidence="3" id="KW-1185">Reference proteome</keyword>
<evidence type="ECO:0000256" key="1">
    <source>
        <dbReference type="SAM" id="MobiDB-lite"/>
    </source>
</evidence>
<dbReference type="AlphaFoldDB" id="A0ABD0VN78"/>
<feature type="compositionally biased region" description="Polar residues" evidence="1">
    <location>
        <begin position="206"/>
        <end position="220"/>
    </location>
</feature>
<accession>A0ABD0VN78</accession>
<protein>
    <recommendedName>
        <fullName evidence="4">DUF4283 domain-containing protein</fullName>
    </recommendedName>
</protein>
<evidence type="ECO:0000313" key="3">
    <source>
        <dbReference type="Proteomes" id="UP001552299"/>
    </source>
</evidence>
<comment type="caution">
    <text evidence="2">The sequence shown here is derived from an EMBL/GenBank/DDBJ whole genome shotgun (WGS) entry which is preliminary data.</text>
</comment>
<dbReference type="InterPro" id="IPR040256">
    <property type="entry name" value="At4g02000-like"/>
</dbReference>
<dbReference type="EMBL" id="JANQDX010000005">
    <property type="protein sequence ID" value="KAL0924028.1"/>
    <property type="molecule type" value="Genomic_DNA"/>
</dbReference>
<reference evidence="2 3" key="1">
    <citation type="journal article" date="2024" name="Plant Biotechnol. J.">
        <title>Dendrobium thyrsiflorum genome and its molecular insights into genes involved in important horticultural traits.</title>
        <authorList>
            <person name="Chen B."/>
            <person name="Wang J.Y."/>
            <person name="Zheng P.J."/>
            <person name="Li K.L."/>
            <person name="Liang Y.M."/>
            <person name="Chen X.F."/>
            <person name="Zhang C."/>
            <person name="Zhao X."/>
            <person name="He X."/>
            <person name="Zhang G.Q."/>
            <person name="Liu Z.J."/>
            <person name="Xu Q."/>
        </authorList>
    </citation>
    <scope>NUCLEOTIDE SEQUENCE [LARGE SCALE GENOMIC DNA]</scope>
    <source>
        <strain evidence="2">GZMU011</strain>
    </source>
</reference>
<feature type="region of interest" description="Disordered" evidence="1">
    <location>
        <begin position="206"/>
        <end position="226"/>
    </location>
</feature>